<dbReference type="Proteomes" id="UP001180845">
    <property type="component" value="Unassembled WGS sequence"/>
</dbReference>
<dbReference type="AlphaFoldDB" id="A0AAE3ZBR9"/>
<feature type="transmembrane region" description="Helical" evidence="2">
    <location>
        <begin position="20"/>
        <end position="42"/>
    </location>
</feature>
<evidence type="ECO:0000256" key="2">
    <source>
        <dbReference type="SAM" id="Phobius"/>
    </source>
</evidence>
<sequence length="86" mass="9640">MEWLVAWWDGFELWLVQLPYPLLATLMLVVLLPLCWSVAWVIDRGVDEVSAKVTGVRDAEPPPGRRERPDESRTTGGTVAGDHGVR</sequence>
<feature type="region of interest" description="Disordered" evidence="1">
    <location>
        <begin position="53"/>
        <end position="86"/>
    </location>
</feature>
<feature type="compositionally biased region" description="Basic and acidic residues" evidence="1">
    <location>
        <begin position="53"/>
        <end position="73"/>
    </location>
</feature>
<keyword evidence="4" id="KW-1185">Reference proteome</keyword>
<proteinExistence type="predicted"/>
<comment type="caution">
    <text evidence="3">The sequence shown here is derived from an EMBL/GenBank/DDBJ whole genome shotgun (WGS) entry which is preliminary data.</text>
</comment>
<keyword evidence="2" id="KW-0812">Transmembrane</keyword>
<name>A0AAE3ZBR9_9ACTN</name>
<dbReference type="EMBL" id="JAVDXW010000001">
    <property type="protein sequence ID" value="MDR7300935.1"/>
    <property type="molecule type" value="Genomic_DNA"/>
</dbReference>
<organism evidence="3 4">
    <name type="scientific">Haloactinomyces albus</name>
    <dbReference type="NCBI Taxonomy" id="1352928"/>
    <lineage>
        <taxon>Bacteria</taxon>
        <taxon>Bacillati</taxon>
        <taxon>Actinomycetota</taxon>
        <taxon>Actinomycetes</taxon>
        <taxon>Actinopolysporales</taxon>
        <taxon>Actinopolysporaceae</taxon>
        <taxon>Haloactinomyces</taxon>
    </lineage>
</organism>
<gene>
    <name evidence="3" type="ORF">JOF55_001116</name>
</gene>
<accession>A0AAE3ZBR9</accession>
<dbReference type="RefSeq" id="WP_310270506.1">
    <property type="nucleotide sequence ID" value="NZ_JAVDXW010000001.1"/>
</dbReference>
<protein>
    <submittedName>
        <fullName evidence="3">Uncharacterized protein</fullName>
    </submittedName>
</protein>
<evidence type="ECO:0000256" key="1">
    <source>
        <dbReference type="SAM" id="MobiDB-lite"/>
    </source>
</evidence>
<reference evidence="3" key="1">
    <citation type="submission" date="2023-07" db="EMBL/GenBank/DDBJ databases">
        <title>Sequencing the genomes of 1000 actinobacteria strains.</title>
        <authorList>
            <person name="Klenk H.-P."/>
        </authorList>
    </citation>
    <scope>NUCLEOTIDE SEQUENCE</scope>
    <source>
        <strain evidence="3">DSM 45977</strain>
    </source>
</reference>
<keyword evidence="2" id="KW-1133">Transmembrane helix</keyword>
<keyword evidence="2" id="KW-0472">Membrane</keyword>
<evidence type="ECO:0000313" key="3">
    <source>
        <dbReference type="EMBL" id="MDR7300935.1"/>
    </source>
</evidence>
<evidence type="ECO:0000313" key="4">
    <source>
        <dbReference type="Proteomes" id="UP001180845"/>
    </source>
</evidence>